<evidence type="ECO:0000256" key="1">
    <source>
        <dbReference type="SAM" id="MobiDB-lite"/>
    </source>
</evidence>
<name>A0A4C1ULR4_EUMVA</name>
<dbReference type="Proteomes" id="UP000299102">
    <property type="component" value="Unassembled WGS sequence"/>
</dbReference>
<proteinExistence type="predicted"/>
<dbReference type="AlphaFoldDB" id="A0A4C1ULR4"/>
<reference evidence="2 3" key="1">
    <citation type="journal article" date="2019" name="Commun. Biol.">
        <title>The bagworm genome reveals a unique fibroin gene that provides high tensile strength.</title>
        <authorList>
            <person name="Kono N."/>
            <person name="Nakamura H."/>
            <person name="Ohtoshi R."/>
            <person name="Tomita M."/>
            <person name="Numata K."/>
            <person name="Arakawa K."/>
        </authorList>
    </citation>
    <scope>NUCLEOTIDE SEQUENCE [LARGE SCALE GENOMIC DNA]</scope>
</reference>
<gene>
    <name evidence="2" type="ORF">EVAR_18858_1</name>
</gene>
<dbReference type="EMBL" id="BGZK01000192">
    <property type="protein sequence ID" value="GBP27381.1"/>
    <property type="molecule type" value="Genomic_DNA"/>
</dbReference>
<evidence type="ECO:0000313" key="3">
    <source>
        <dbReference type="Proteomes" id="UP000299102"/>
    </source>
</evidence>
<feature type="region of interest" description="Disordered" evidence="1">
    <location>
        <begin position="160"/>
        <end position="197"/>
    </location>
</feature>
<evidence type="ECO:0000313" key="2">
    <source>
        <dbReference type="EMBL" id="GBP27381.1"/>
    </source>
</evidence>
<feature type="region of interest" description="Disordered" evidence="1">
    <location>
        <begin position="84"/>
        <end position="103"/>
    </location>
</feature>
<accession>A0A4C1ULR4</accession>
<keyword evidence="3" id="KW-1185">Reference proteome</keyword>
<sequence length="197" mass="22271">MSRFTINTPDKEKEFSCGEKLRLCVIVHRSAKYRRVRARRRDAAPASAIRQKMLSAVCLASTWSQRRRLRRHLQYNWTSKLRRSRQIPNTSASLARRPRAAPAPRPAARSLFILSTLSLPLRGQIPSAGAPPHDECFRGRAAFIFSGMALLWSAPRARTGSRKHECPTSLSGTASLNEEETSSRQRRACVHGSINWH</sequence>
<protein>
    <submittedName>
        <fullName evidence="2">Uncharacterized protein</fullName>
    </submittedName>
</protein>
<organism evidence="2 3">
    <name type="scientific">Eumeta variegata</name>
    <name type="common">Bagworm moth</name>
    <name type="synonym">Eumeta japonica</name>
    <dbReference type="NCBI Taxonomy" id="151549"/>
    <lineage>
        <taxon>Eukaryota</taxon>
        <taxon>Metazoa</taxon>
        <taxon>Ecdysozoa</taxon>
        <taxon>Arthropoda</taxon>
        <taxon>Hexapoda</taxon>
        <taxon>Insecta</taxon>
        <taxon>Pterygota</taxon>
        <taxon>Neoptera</taxon>
        <taxon>Endopterygota</taxon>
        <taxon>Lepidoptera</taxon>
        <taxon>Glossata</taxon>
        <taxon>Ditrysia</taxon>
        <taxon>Tineoidea</taxon>
        <taxon>Psychidae</taxon>
        <taxon>Oiketicinae</taxon>
        <taxon>Eumeta</taxon>
    </lineage>
</organism>
<comment type="caution">
    <text evidence="2">The sequence shown here is derived from an EMBL/GenBank/DDBJ whole genome shotgun (WGS) entry which is preliminary data.</text>
</comment>